<dbReference type="EMBL" id="UOGK01000613">
    <property type="protein sequence ID" value="VAX41935.1"/>
    <property type="molecule type" value="Genomic_DNA"/>
</dbReference>
<accession>A0A3B1E6F2</accession>
<name>A0A3B1E6F2_9ZZZZ</name>
<organism evidence="3">
    <name type="scientific">hydrothermal vent metagenome</name>
    <dbReference type="NCBI Taxonomy" id="652676"/>
    <lineage>
        <taxon>unclassified sequences</taxon>
        <taxon>metagenomes</taxon>
        <taxon>ecological metagenomes</taxon>
    </lineage>
</organism>
<feature type="domain" description="Inner membrane protein YgaP-like transmembrane" evidence="2">
    <location>
        <begin position="1"/>
        <end position="69"/>
    </location>
</feature>
<reference evidence="3" key="1">
    <citation type="submission" date="2018-06" db="EMBL/GenBank/DDBJ databases">
        <authorList>
            <person name="Zhirakovskaya E."/>
        </authorList>
    </citation>
    <scope>NUCLEOTIDE SEQUENCE</scope>
</reference>
<protein>
    <recommendedName>
        <fullName evidence="2">Inner membrane protein YgaP-like transmembrane domain-containing protein</fullName>
    </recommendedName>
</protein>
<feature type="transmembrane region" description="Helical" evidence="1">
    <location>
        <begin position="36"/>
        <end position="62"/>
    </location>
</feature>
<feature type="transmembrane region" description="Helical" evidence="1">
    <location>
        <begin position="12"/>
        <end position="30"/>
    </location>
</feature>
<gene>
    <name evidence="3" type="ORF">MNBD_PLANCTO03-91</name>
</gene>
<keyword evidence="1" id="KW-0812">Transmembrane</keyword>
<dbReference type="InterPro" id="IPR021309">
    <property type="entry name" value="YgaP-like_TM"/>
</dbReference>
<evidence type="ECO:0000256" key="1">
    <source>
        <dbReference type="SAM" id="Phobius"/>
    </source>
</evidence>
<keyword evidence="1" id="KW-0472">Membrane</keyword>
<keyword evidence="1" id="KW-1133">Transmembrane helix</keyword>
<dbReference type="AlphaFoldDB" id="A0A3B1E6F2"/>
<proteinExistence type="predicted"/>
<dbReference type="Pfam" id="PF11127">
    <property type="entry name" value="YgaP-like_TM"/>
    <property type="match status" value="1"/>
</dbReference>
<evidence type="ECO:0000259" key="2">
    <source>
        <dbReference type="Pfam" id="PF11127"/>
    </source>
</evidence>
<sequence length="71" mass="7300">MKMNEGGIDRVLRVVVGIGLLVLAFLKLGVMDGSILGIVAAAIGTIALLTGLAGFCPAYMLLGLKTCPLKK</sequence>
<evidence type="ECO:0000313" key="3">
    <source>
        <dbReference type="EMBL" id="VAX41935.1"/>
    </source>
</evidence>